<dbReference type="InterPro" id="IPR056972">
    <property type="entry name" value="RHH_dom-containing"/>
</dbReference>
<name>A0A455LSN4_9CAUD</name>
<protein>
    <recommendedName>
        <fullName evidence="4">Ribbon-helix-helix DNA binding domain protein</fullName>
    </recommendedName>
</protein>
<accession>A0A455LSN4</accession>
<keyword evidence="3" id="KW-1185">Reference proteome</keyword>
<sequence>MSLPRVIRPSGAHAPEPPILVPIKMRPDLRRRFRVRAVQADMTYAQLIEHWLDAEDRREARAAARQAHPLHRPAPEAATS</sequence>
<evidence type="ECO:0000313" key="2">
    <source>
        <dbReference type="EMBL" id="AYP70050.1"/>
    </source>
</evidence>
<organism evidence="2 3">
    <name type="scientific">Mycobacterium phage CRB2</name>
    <dbReference type="NCBI Taxonomy" id="2483623"/>
    <lineage>
        <taxon>Viruses</taxon>
        <taxon>Duplodnaviria</taxon>
        <taxon>Heunggongvirae</taxon>
        <taxon>Uroviricota</taxon>
        <taxon>Caudoviricetes</taxon>
        <taxon>Bclasvirinae</taxon>
        <taxon>Quesadillavirus</taxon>
        <taxon>Quesadillavirus CRB2</taxon>
    </lineage>
</organism>
<evidence type="ECO:0000313" key="3">
    <source>
        <dbReference type="Proteomes" id="UP000292006"/>
    </source>
</evidence>
<dbReference type="Proteomes" id="UP000292006">
    <property type="component" value="Segment"/>
</dbReference>
<reference evidence="2 3" key="1">
    <citation type="journal article" date="2019" name="PLoS ONE">
        <title>Mycobacteriophage CRB2 defines a new subcluster in mycobacteriophage classification.</title>
        <authorList>
            <person name="Suarez C.A."/>
            <person name="Franceschelli J.J."/>
            <person name="Morbidoni H.R."/>
        </authorList>
    </citation>
    <scope>NUCLEOTIDE SEQUENCE [LARGE SCALE GENOMIC DNA]</scope>
</reference>
<dbReference type="Pfam" id="PF23807">
    <property type="entry name" value="RHH_10"/>
    <property type="match status" value="1"/>
</dbReference>
<evidence type="ECO:0000256" key="1">
    <source>
        <dbReference type="SAM" id="MobiDB-lite"/>
    </source>
</evidence>
<proteinExistence type="predicted"/>
<gene>
    <name evidence="2" type="ORF">CRB2_64</name>
</gene>
<feature type="region of interest" description="Disordered" evidence="1">
    <location>
        <begin position="59"/>
        <end position="80"/>
    </location>
</feature>
<evidence type="ECO:0008006" key="4">
    <source>
        <dbReference type="Google" id="ProtNLM"/>
    </source>
</evidence>
<dbReference type="EMBL" id="MK059749">
    <property type="protein sequence ID" value="AYP70050.1"/>
    <property type="molecule type" value="Genomic_DNA"/>
</dbReference>